<dbReference type="InterPro" id="IPR026043">
    <property type="entry name" value="NadR"/>
</dbReference>
<proteinExistence type="predicted"/>
<reference evidence="4" key="1">
    <citation type="submission" date="2021-01" db="EMBL/GenBank/DDBJ databases">
        <title>Genomic Encyclopedia of Type Strains, Phase IV (KMG-IV): sequencing the most valuable type-strain genomes for metagenomic binning, comparative biology and taxonomic classification.</title>
        <authorList>
            <person name="Goeker M."/>
        </authorList>
    </citation>
    <scope>NUCLEOTIDE SEQUENCE</scope>
    <source>
        <strain evidence="4">DSM 23230</strain>
    </source>
</reference>
<dbReference type="Gene3D" id="1.10.10.10">
    <property type="entry name" value="Winged helix-like DNA-binding domain superfamily/Winged helix DNA-binding domain"/>
    <property type="match status" value="1"/>
</dbReference>
<evidence type="ECO:0000256" key="1">
    <source>
        <dbReference type="PIRSR" id="PIRSR037847-1"/>
    </source>
</evidence>
<dbReference type="SUPFAM" id="SSF75500">
    <property type="entry name" value="Putative transcriptional regulator TM1602, C-terminal domain"/>
    <property type="match status" value="1"/>
</dbReference>
<dbReference type="InterPro" id="IPR035922">
    <property type="entry name" value="3H_dom_sf"/>
</dbReference>
<evidence type="ECO:0000313" key="4">
    <source>
        <dbReference type="EMBL" id="MBM7556501.1"/>
    </source>
</evidence>
<keyword evidence="5" id="KW-1185">Reference proteome</keyword>
<feature type="domain" description="3H" evidence="2">
    <location>
        <begin position="72"/>
        <end position="169"/>
    </location>
</feature>
<dbReference type="PANTHER" id="PTHR40068:SF1">
    <property type="entry name" value="TRANSCRIPTION REPRESSOR NIAR-RELATED"/>
    <property type="match status" value="1"/>
</dbReference>
<dbReference type="PANTHER" id="PTHR40068">
    <property type="entry name" value="TRANSCRIPTION REPRESSOR NIAR-RELATED"/>
    <property type="match status" value="1"/>
</dbReference>
<keyword evidence="1" id="KW-0479">Metal-binding</keyword>
<dbReference type="PIRSF" id="PIRSF037847">
    <property type="entry name" value="NiaR"/>
    <property type="match status" value="1"/>
</dbReference>
<protein>
    <submittedName>
        <fullName evidence="4">Transcriptional regulator of NAD metabolism</fullName>
    </submittedName>
</protein>
<comment type="caution">
    <text evidence="4">The sequence shown here is derived from an EMBL/GenBank/DDBJ whole genome shotgun (WGS) entry which is preliminary data.</text>
</comment>
<accession>A0A938XRT7</accession>
<feature type="binding site" evidence="1">
    <location>
        <position position="147"/>
    </location>
    <ligand>
        <name>Ni(2+)</name>
        <dbReference type="ChEBI" id="CHEBI:49786"/>
    </ligand>
</feature>
<feature type="binding site" evidence="1">
    <location>
        <position position="76"/>
    </location>
    <ligand>
        <name>Ni(2+)</name>
        <dbReference type="ChEBI" id="CHEBI:49786"/>
    </ligand>
</feature>
<evidence type="ECO:0000313" key="5">
    <source>
        <dbReference type="Proteomes" id="UP000774000"/>
    </source>
</evidence>
<dbReference type="Pfam" id="PF08279">
    <property type="entry name" value="HTH_11"/>
    <property type="match status" value="1"/>
</dbReference>
<dbReference type="Gene3D" id="3.30.1340.20">
    <property type="entry name" value="3H domain"/>
    <property type="match status" value="1"/>
</dbReference>
<dbReference type="InterPro" id="IPR036390">
    <property type="entry name" value="WH_DNA-bd_sf"/>
</dbReference>
<keyword evidence="1" id="KW-0533">Nickel</keyword>
<evidence type="ECO:0000259" key="3">
    <source>
        <dbReference type="Pfam" id="PF08279"/>
    </source>
</evidence>
<evidence type="ECO:0000259" key="2">
    <source>
        <dbReference type="Pfam" id="PF02829"/>
    </source>
</evidence>
<dbReference type="InterPro" id="IPR036388">
    <property type="entry name" value="WH-like_DNA-bd_sf"/>
</dbReference>
<dbReference type="AlphaFoldDB" id="A0A938XRT7"/>
<sequence>MSTTDRREELLNKLQVSQSPITGSNLADLFEVSRQVIVQDIALLRAEGHEILATSKGYIISDNNDNMVQQIIACQHGVAAEDVQEELETIIKYGGRIADVVVEHPMYGELKGRLVIQSKSDLEDFMEDYENKEVKPLSTLTDGVHLHTIEALNEEVLTLIKDKLKEKGFILEDY</sequence>
<dbReference type="EMBL" id="JAFBDQ010000005">
    <property type="protein sequence ID" value="MBM7556501.1"/>
    <property type="molecule type" value="Genomic_DNA"/>
</dbReference>
<organism evidence="4 5">
    <name type="scientific">Halanaerobacter jeridensis</name>
    <dbReference type="NCBI Taxonomy" id="706427"/>
    <lineage>
        <taxon>Bacteria</taxon>
        <taxon>Bacillati</taxon>
        <taxon>Bacillota</taxon>
        <taxon>Clostridia</taxon>
        <taxon>Halanaerobiales</taxon>
        <taxon>Halobacteroidaceae</taxon>
        <taxon>Halanaerobacter</taxon>
    </lineage>
</organism>
<dbReference type="SUPFAM" id="SSF46785">
    <property type="entry name" value="Winged helix' DNA-binding domain"/>
    <property type="match status" value="1"/>
</dbReference>
<feature type="domain" description="Helix-turn-helix type 11" evidence="3">
    <location>
        <begin position="6"/>
        <end position="59"/>
    </location>
</feature>
<feature type="binding site" evidence="1">
    <location>
        <position position="86"/>
    </location>
    <ligand>
        <name>Ni(2+)</name>
        <dbReference type="ChEBI" id="CHEBI:49786"/>
    </ligand>
</feature>
<dbReference type="Pfam" id="PF02829">
    <property type="entry name" value="3H"/>
    <property type="match status" value="1"/>
</dbReference>
<dbReference type="GO" id="GO:0046872">
    <property type="term" value="F:metal ion binding"/>
    <property type="evidence" value="ECO:0007669"/>
    <property type="project" value="UniProtKB-KW"/>
</dbReference>
<feature type="binding site" evidence="1">
    <location>
        <position position="145"/>
    </location>
    <ligand>
        <name>Ni(2+)</name>
        <dbReference type="ChEBI" id="CHEBI:49786"/>
    </ligand>
</feature>
<dbReference type="InterPro" id="IPR013196">
    <property type="entry name" value="HTH_11"/>
</dbReference>
<dbReference type="RefSeq" id="WP_204701273.1">
    <property type="nucleotide sequence ID" value="NZ_JAFBDQ010000005.1"/>
</dbReference>
<dbReference type="InterPro" id="IPR004173">
    <property type="entry name" value="3H_domain"/>
</dbReference>
<dbReference type="Proteomes" id="UP000774000">
    <property type="component" value="Unassembled WGS sequence"/>
</dbReference>
<gene>
    <name evidence="4" type="ORF">JOC47_001344</name>
</gene>
<name>A0A938XRT7_9FIRM</name>